<keyword evidence="9" id="KW-0175">Coiled coil</keyword>
<dbReference type="PANTHER" id="PTHR46349:SF6">
    <property type="entry name" value="MYOSIN-6-LIKE"/>
    <property type="match status" value="1"/>
</dbReference>
<keyword evidence="11" id="KW-0505">Motor protein</keyword>
<accession>A0A814UB08</accession>
<keyword evidence="20" id="KW-1185">Reference proteome</keyword>
<dbReference type="Gene3D" id="6.10.250.2420">
    <property type="match status" value="1"/>
</dbReference>
<dbReference type="Gene3D" id="1.20.5.370">
    <property type="match status" value="5"/>
</dbReference>
<evidence type="ECO:0000313" key="19">
    <source>
        <dbReference type="EMBL" id="CAF4012639.1"/>
    </source>
</evidence>
<dbReference type="EMBL" id="CAJOBC010007578">
    <property type="protein sequence ID" value="CAF3936693.1"/>
    <property type="molecule type" value="Genomic_DNA"/>
</dbReference>
<dbReference type="GO" id="GO:0032982">
    <property type="term" value="C:myosin filament"/>
    <property type="evidence" value="ECO:0007669"/>
    <property type="project" value="UniProtKB-KW"/>
</dbReference>
<reference evidence="16" key="1">
    <citation type="submission" date="2021-02" db="EMBL/GenBank/DDBJ databases">
        <authorList>
            <person name="Nowell W R."/>
        </authorList>
    </citation>
    <scope>NUCLEOTIDE SEQUENCE</scope>
</reference>
<evidence type="ECO:0000256" key="5">
    <source>
        <dbReference type="ARBA" id="ARBA00022433"/>
    </source>
</evidence>
<keyword evidence="7" id="KW-0547">Nucleotide-binding</keyword>
<dbReference type="GO" id="GO:0005524">
    <property type="term" value="F:ATP binding"/>
    <property type="evidence" value="ECO:0007669"/>
    <property type="project" value="UniProtKB-KW"/>
</dbReference>
<proteinExistence type="inferred from homology"/>
<name>A0A814UB08_9BILA</name>
<evidence type="ECO:0000256" key="6">
    <source>
        <dbReference type="ARBA" id="ARBA00022490"/>
    </source>
</evidence>
<keyword evidence="12" id="KW-0514">Muscle protein</keyword>
<keyword evidence="8" id="KW-0067">ATP-binding</keyword>
<dbReference type="GO" id="GO:0005923">
    <property type="term" value="C:bicellular tight junction"/>
    <property type="evidence" value="ECO:0007669"/>
    <property type="project" value="TreeGrafter"/>
</dbReference>
<evidence type="ECO:0000313" key="20">
    <source>
        <dbReference type="Proteomes" id="UP000663829"/>
    </source>
</evidence>
<comment type="similarity">
    <text evidence="2">Belongs to the TRAFAC class myosin-kinesin ATPase superfamily. Myosin family.</text>
</comment>
<evidence type="ECO:0000256" key="14">
    <source>
        <dbReference type="SAM" id="MobiDB-lite"/>
    </source>
</evidence>
<protein>
    <recommendedName>
        <fullName evidence="4">Paramyosin</fullName>
    </recommendedName>
</protein>
<evidence type="ECO:0000256" key="3">
    <source>
        <dbReference type="ARBA" id="ARBA00008447"/>
    </source>
</evidence>
<dbReference type="GO" id="GO:0016459">
    <property type="term" value="C:myosin complex"/>
    <property type="evidence" value="ECO:0007669"/>
    <property type="project" value="UniProtKB-KW"/>
</dbReference>
<dbReference type="GO" id="GO:0030016">
    <property type="term" value="C:myofibril"/>
    <property type="evidence" value="ECO:0007669"/>
    <property type="project" value="UniProtKB-SubCell"/>
</dbReference>
<evidence type="ECO:0000256" key="9">
    <source>
        <dbReference type="ARBA" id="ARBA00023054"/>
    </source>
</evidence>
<evidence type="ECO:0000256" key="4">
    <source>
        <dbReference type="ARBA" id="ARBA00018623"/>
    </source>
</evidence>
<comment type="subcellular location">
    <subcellularLocation>
        <location evidence="1">Cytoplasm</location>
        <location evidence="1">Myofibril</location>
    </subcellularLocation>
</comment>
<feature type="region of interest" description="Disordered" evidence="14">
    <location>
        <begin position="517"/>
        <end position="558"/>
    </location>
</feature>
<dbReference type="EMBL" id="CAJOBA010035881">
    <property type="protein sequence ID" value="CAF4012639.1"/>
    <property type="molecule type" value="Genomic_DNA"/>
</dbReference>
<evidence type="ECO:0000313" key="16">
    <source>
        <dbReference type="EMBL" id="CAF1172820.1"/>
    </source>
</evidence>
<dbReference type="InterPro" id="IPR002928">
    <property type="entry name" value="Myosin_tail"/>
</dbReference>
<dbReference type="AlphaFoldDB" id="A0A814UB08"/>
<dbReference type="Proteomes" id="UP000663829">
    <property type="component" value="Unassembled WGS sequence"/>
</dbReference>
<organism evidence="16 20">
    <name type="scientific">Didymodactylos carnosus</name>
    <dbReference type="NCBI Taxonomy" id="1234261"/>
    <lineage>
        <taxon>Eukaryota</taxon>
        <taxon>Metazoa</taxon>
        <taxon>Spiralia</taxon>
        <taxon>Gnathifera</taxon>
        <taxon>Rotifera</taxon>
        <taxon>Eurotatoria</taxon>
        <taxon>Bdelloidea</taxon>
        <taxon>Philodinida</taxon>
        <taxon>Philodinidae</taxon>
        <taxon>Didymodactylos</taxon>
    </lineage>
</organism>
<keyword evidence="13" id="KW-0009">Actin-binding</keyword>
<dbReference type="SUPFAM" id="SSF90257">
    <property type="entry name" value="Myosin rod fragments"/>
    <property type="match status" value="1"/>
</dbReference>
<comment type="similarity">
    <text evidence="3">Belongs to the paramyosin family.</text>
</comment>
<evidence type="ECO:0000313" key="17">
    <source>
        <dbReference type="EMBL" id="CAF1202920.1"/>
    </source>
</evidence>
<sequence length="558" mass="64570">MASLHFASSWCNALEKVKTRLQGEVEDLMIDIERANANASAMDKKQKQFDKLINEWKQKCQDITVELEVSQKEARQCSTELFKLKTQYEESHEQIDALRKENKNLTDEIKDLIDQLGEGGKSTYELDKQRKRLEMEKEELQAALEEAESAFEQEEAKSLRAQIELSTVRQEIDRRIHEKEEDFETTRRNHQRALDSMQASLEAEQRSKAEALKQKKKLETDINELEIALDHSNRANSDLQKSVKKFQQSIADLEVQVEEEERQRNEAREAAAIAERRANLITGELEELRTAAEQAERARRVAENELHEAADRISELSIQNVNLSSQRRQLESTVVAMQADLDEAVAELKNSEEQSKKVGADAARLADELRQEQEHALHVERLRKGLEQQIKDLQTRLDEAEGHAMKGGKRIIVKLEQRIHEVESEYEMEQHRHTETLKELRKNDQRLKELTFQTEEERKHQQRLNDLNDKLQQKLKIYKRQAEEAEEIAALNLAKYRKVQAELEDAVDRADVAENQLSKLRSKNRSTVSVNGSSTSPREHTRQPSMATGRASSIIRPH</sequence>
<dbReference type="EMBL" id="CAJNOQ010007578">
    <property type="protein sequence ID" value="CAF1172820.1"/>
    <property type="molecule type" value="Genomic_DNA"/>
</dbReference>
<evidence type="ECO:0000259" key="15">
    <source>
        <dbReference type="Pfam" id="PF01576"/>
    </source>
</evidence>
<feature type="domain" description="Myosin tail" evidence="15">
    <location>
        <begin position="10"/>
        <end position="523"/>
    </location>
</feature>
<evidence type="ECO:0000256" key="10">
    <source>
        <dbReference type="ARBA" id="ARBA00023123"/>
    </source>
</evidence>
<dbReference type="Proteomes" id="UP000677228">
    <property type="component" value="Unassembled WGS sequence"/>
</dbReference>
<dbReference type="InterPro" id="IPR014751">
    <property type="entry name" value="XRCC4-like_C"/>
</dbReference>
<keyword evidence="5" id="KW-0787">Thick filament</keyword>
<dbReference type="EMBL" id="CAJNOK010014348">
    <property type="protein sequence ID" value="CAF1202920.1"/>
    <property type="molecule type" value="Genomic_DNA"/>
</dbReference>
<dbReference type="Gene3D" id="1.20.5.340">
    <property type="match status" value="1"/>
</dbReference>
<keyword evidence="6" id="KW-0963">Cytoplasm</keyword>
<dbReference type="GO" id="GO:0003779">
    <property type="term" value="F:actin binding"/>
    <property type="evidence" value="ECO:0007669"/>
    <property type="project" value="UniProtKB-KW"/>
</dbReference>
<evidence type="ECO:0000256" key="7">
    <source>
        <dbReference type="ARBA" id="ARBA00022741"/>
    </source>
</evidence>
<dbReference type="FunFam" id="1.20.5.370:FF:000008">
    <property type="entry name" value="Myosin heavy chain"/>
    <property type="match status" value="1"/>
</dbReference>
<dbReference type="OrthoDB" id="2018427at2759"/>
<gene>
    <name evidence="16" type="ORF">GPM918_LOCUS22277</name>
    <name evidence="17" type="ORF">OVA965_LOCUS24074</name>
    <name evidence="18" type="ORF">SRO942_LOCUS22275</name>
    <name evidence="19" type="ORF">TMI583_LOCUS24794</name>
</gene>
<dbReference type="FunFam" id="1.20.5.370:FF:000009">
    <property type="entry name" value="Myosin heavy chain, isoform G"/>
    <property type="match status" value="1"/>
</dbReference>
<evidence type="ECO:0000256" key="2">
    <source>
        <dbReference type="ARBA" id="ARBA00008314"/>
    </source>
</evidence>
<dbReference type="SUPFAM" id="SSF57997">
    <property type="entry name" value="Tropomyosin"/>
    <property type="match status" value="1"/>
</dbReference>
<dbReference type="Proteomes" id="UP000682733">
    <property type="component" value="Unassembled WGS sequence"/>
</dbReference>
<evidence type="ECO:0000256" key="8">
    <source>
        <dbReference type="ARBA" id="ARBA00022840"/>
    </source>
</evidence>
<dbReference type="Pfam" id="PF01576">
    <property type="entry name" value="Myosin_tail_1"/>
    <property type="match status" value="1"/>
</dbReference>
<dbReference type="PANTHER" id="PTHR46349">
    <property type="entry name" value="CINGULIN-LIKE PROTEIN 1-RELATED"/>
    <property type="match status" value="1"/>
</dbReference>
<evidence type="ECO:0000256" key="13">
    <source>
        <dbReference type="ARBA" id="ARBA00023203"/>
    </source>
</evidence>
<feature type="compositionally biased region" description="Polar residues" evidence="14">
    <location>
        <begin position="517"/>
        <end position="536"/>
    </location>
</feature>
<keyword evidence="10" id="KW-0518">Myosin</keyword>
<evidence type="ECO:0000256" key="1">
    <source>
        <dbReference type="ARBA" id="ARBA00004657"/>
    </source>
</evidence>
<evidence type="ECO:0000256" key="11">
    <source>
        <dbReference type="ARBA" id="ARBA00023175"/>
    </source>
</evidence>
<evidence type="ECO:0000313" key="18">
    <source>
        <dbReference type="EMBL" id="CAF3936693.1"/>
    </source>
</evidence>
<evidence type="ECO:0000256" key="12">
    <source>
        <dbReference type="ARBA" id="ARBA00023179"/>
    </source>
</evidence>
<comment type="caution">
    <text evidence="16">The sequence shown here is derived from an EMBL/GenBank/DDBJ whole genome shotgun (WGS) entry which is preliminary data.</text>
</comment>
<dbReference type="Proteomes" id="UP000681722">
    <property type="component" value="Unassembled WGS sequence"/>
</dbReference>
<dbReference type="FunFam" id="1.20.5.370:FF:000001">
    <property type="entry name" value="Myosin heavy chain"/>
    <property type="match status" value="1"/>
</dbReference>